<sequence length="429" mass="48449">MDQALLERYQQAYKDLDLFPLVEPDDIERFRVDYGLHIMVRLKREIEASVKNGKFIFAGHRGCGKSTLLKRLAIDMQPNHSVVFFSIADLIEMSAITHVNILYAIAIKLLSQASKQSNIRVDEDIKQALLGWNTTVHTQTSSQAIKGEMGLGGDIKVVTAKLQQEKSFRDQIEKTFEKRISDLVGKCDRLAAAIQTATKKPVLVIIDDLDKLDLPLVEHIYRNNIKSLFSPQFRVVFTIPVSAVQEPQVMGALNSEGVVRPHLFPVAKFFAKPDCHNPEAEPIAKTFDVFLKVLSKRLPENLVDPQTAEQMVRKSGGVMRELVRIARECCTECMVQLEIEPDSDSVKINDEILTVALRNLRHDFARQIGSDLYDLLVGVYKTAETPDASSDGFVKLLHGLMVLEYENDALWYDVHPIVVDLLKQKKLIE</sequence>
<dbReference type="InterPro" id="IPR003593">
    <property type="entry name" value="AAA+_ATPase"/>
</dbReference>
<organism evidence="2 3">
    <name type="scientific">Leptolyngbya subtilissima DQ-A4</name>
    <dbReference type="NCBI Taxonomy" id="2933933"/>
    <lineage>
        <taxon>Bacteria</taxon>
        <taxon>Bacillati</taxon>
        <taxon>Cyanobacteriota</taxon>
        <taxon>Cyanophyceae</taxon>
        <taxon>Leptolyngbyales</taxon>
        <taxon>Leptolyngbyaceae</taxon>
        <taxon>Leptolyngbya group</taxon>
        <taxon>Leptolyngbya</taxon>
    </lineage>
</organism>
<feature type="domain" description="AAA+ ATPase" evidence="1">
    <location>
        <begin position="51"/>
        <end position="274"/>
    </location>
</feature>
<dbReference type="Proteomes" id="UP001482513">
    <property type="component" value="Unassembled WGS sequence"/>
</dbReference>
<dbReference type="EMBL" id="JAMPKX010000011">
    <property type="protein sequence ID" value="MEP0949374.1"/>
    <property type="molecule type" value="Genomic_DNA"/>
</dbReference>
<dbReference type="SUPFAM" id="SSF52540">
    <property type="entry name" value="P-loop containing nucleoside triphosphate hydrolases"/>
    <property type="match status" value="1"/>
</dbReference>
<dbReference type="InterPro" id="IPR027417">
    <property type="entry name" value="P-loop_NTPase"/>
</dbReference>
<dbReference type="Pfam" id="PF07693">
    <property type="entry name" value="KAP_NTPase"/>
    <property type="match status" value="1"/>
</dbReference>
<comment type="caution">
    <text evidence="2">The sequence shown here is derived from an EMBL/GenBank/DDBJ whole genome shotgun (WGS) entry which is preliminary data.</text>
</comment>
<keyword evidence="3" id="KW-1185">Reference proteome</keyword>
<reference evidence="2 3" key="1">
    <citation type="submission" date="2022-04" db="EMBL/GenBank/DDBJ databases">
        <title>Positive selection, recombination, and allopatry shape intraspecific diversity of widespread and dominant cyanobacteria.</title>
        <authorList>
            <person name="Wei J."/>
            <person name="Shu W."/>
            <person name="Hu C."/>
        </authorList>
    </citation>
    <scope>NUCLEOTIDE SEQUENCE [LARGE SCALE GENOMIC DNA]</scope>
    <source>
        <strain evidence="2 3">DQ-A4</strain>
    </source>
</reference>
<dbReference type="SMART" id="SM00382">
    <property type="entry name" value="AAA"/>
    <property type="match status" value="1"/>
</dbReference>
<dbReference type="InterPro" id="IPR011646">
    <property type="entry name" value="KAP_P-loop"/>
</dbReference>
<evidence type="ECO:0000313" key="2">
    <source>
        <dbReference type="EMBL" id="MEP0949374.1"/>
    </source>
</evidence>
<protein>
    <submittedName>
        <fullName evidence="2">AAA family ATPase</fullName>
    </submittedName>
</protein>
<evidence type="ECO:0000259" key="1">
    <source>
        <dbReference type="SMART" id="SM00382"/>
    </source>
</evidence>
<dbReference type="Gene3D" id="3.40.50.300">
    <property type="entry name" value="P-loop containing nucleotide triphosphate hydrolases"/>
    <property type="match status" value="1"/>
</dbReference>
<dbReference type="RefSeq" id="WP_190704976.1">
    <property type="nucleotide sequence ID" value="NZ_JAMPKX010000011.1"/>
</dbReference>
<accession>A0ABV0K9C8</accession>
<proteinExistence type="predicted"/>
<evidence type="ECO:0000313" key="3">
    <source>
        <dbReference type="Proteomes" id="UP001482513"/>
    </source>
</evidence>
<name>A0ABV0K9C8_9CYAN</name>
<gene>
    <name evidence="2" type="ORF">NC992_21010</name>
</gene>